<dbReference type="Pfam" id="PF04324">
    <property type="entry name" value="Fer2_BFD"/>
    <property type="match status" value="1"/>
</dbReference>
<dbReference type="KEGG" id="bpo:BP951000_0249"/>
<feature type="domain" description="BFD-like [2Fe-2S]-binding" evidence="1">
    <location>
        <begin position="2"/>
        <end position="45"/>
    </location>
</feature>
<dbReference type="eggNOG" id="COG1251">
    <property type="taxonomic scope" value="Bacteria"/>
</dbReference>
<keyword evidence="3" id="KW-1185">Reference proteome</keyword>
<dbReference type="Proteomes" id="UP000000332">
    <property type="component" value="Chromosome"/>
</dbReference>
<evidence type="ECO:0000313" key="2">
    <source>
        <dbReference type="EMBL" id="ADK30256.1"/>
    </source>
</evidence>
<gene>
    <name evidence="2" type="ordered locus">BP951000_0249</name>
</gene>
<dbReference type="InterPro" id="IPR007419">
    <property type="entry name" value="BFD-like_2Fe2S-bd_dom"/>
</dbReference>
<dbReference type="Gene3D" id="1.10.10.1100">
    <property type="entry name" value="BFD-like [2Fe-2S]-binding domain"/>
    <property type="match status" value="1"/>
</dbReference>
<dbReference type="HOGENOM" id="CLU_159205_4_3_12"/>
<name>D8IAS5_BRAP9</name>
<accession>D8IAS5</accession>
<dbReference type="EMBL" id="CP002025">
    <property type="protein sequence ID" value="ADK30256.1"/>
    <property type="molecule type" value="Genomic_DNA"/>
</dbReference>
<reference evidence="2 3" key="1">
    <citation type="journal article" date="2010" name="PLoS ONE">
        <title>The complete genome sequence of the pathogenic intestinal spirochete Brachyspira pilosicoli and comparison with other Brachyspira genomes.</title>
        <authorList>
            <person name="Wanchanthuek P."/>
            <person name="Bellgard M.I."/>
            <person name="La T."/>
            <person name="Ryan K."/>
            <person name="Moolhuijzen P."/>
            <person name="Chapman B."/>
            <person name="Black M."/>
            <person name="Schibeci D."/>
            <person name="Hunter A."/>
            <person name="Barrero R."/>
            <person name="Phillips N.D."/>
            <person name="Hampson D.J."/>
        </authorList>
    </citation>
    <scope>NUCLEOTIDE SEQUENCE [LARGE SCALE GENOMIC DNA]</scope>
    <source>
        <strain evidence="3">ATCC BAA-1826 / 95/1000</strain>
    </source>
</reference>
<organism evidence="2 3">
    <name type="scientific">Brachyspira pilosicoli (strain ATCC BAA-1826 / 95/1000)</name>
    <dbReference type="NCBI Taxonomy" id="759914"/>
    <lineage>
        <taxon>Bacteria</taxon>
        <taxon>Pseudomonadati</taxon>
        <taxon>Spirochaetota</taxon>
        <taxon>Spirochaetia</taxon>
        <taxon>Brachyspirales</taxon>
        <taxon>Brachyspiraceae</taxon>
        <taxon>Brachyspira</taxon>
    </lineage>
</organism>
<protein>
    <submittedName>
        <fullName evidence="2">Fer2/BFD BFD like 2Fe-2S-binding domain protein</fullName>
    </submittedName>
</protein>
<evidence type="ECO:0000313" key="3">
    <source>
        <dbReference type="Proteomes" id="UP000000332"/>
    </source>
</evidence>
<evidence type="ECO:0000259" key="1">
    <source>
        <dbReference type="Pfam" id="PF04324"/>
    </source>
</evidence>
<dbReference type="AlphaFoldDB" id="D8IAS5"/>
<dbReference type="STRING" id="759914.BP951000_0249"/>
<proteinExistence type="predicted"/>
<dbReference type="InParanoid" id="D8IAS5"/>
<dbReference type="InterPro" id="IPR041854">
    <property type="entry name" value="BFD-like_2Fe2S-bd_dom_sf"/>
</dbReference>
<sequence length="49" mass="5259">MGVKESEIIDAIKKNKLKTVEEVSKITKAGTGCGGCIPTIQKILDDINK</sequence>